<evidence type="ECO:0000313" key="2">
    <source>
        <dbReference type="EMBL" id="MEZ0473670.1"/>
    </source>
</evidence>
<reference evidence="2 3" key="1">
    <citation type="submission" date="2024-07" db="EMBL/GenBank/DDBJ databases">
        <title>Luteimonas salilacus sp. nov., isolated from the shore soil of Salt Lake in Tibet of China.</title>
        <authorList>
            <person name="Zhang X."/>
            <person name="Li A."/>
        </authorList>
    </citation>
    <scope>NUCLEOTIDE SEQUENCE [LARGE SCALE GENOMIC DNA]</scope>
    <source>
        <strain evidence="2 3">B3-2-R+30</strain>
    </source>
</reference>
<name>A0ABV4HLR8_9GAMM</name>
<evidence type="ECO:0000313" key="3">
    <source>
        <dbReference type="Proteomes" id="UP001566331"/>
    </source>
</evidence>
<dbReference type="GO" id="GO:0003677">
    <property type="term" value="F:DNA binding"/>
    <property type="evidence" value="ECO:0007669"/>
    <property type="project" value="UniProtKB-KW"/>
</dbReference>
<comment type="caution">
    <text evidence="2">The sequence shown here is derived from an EMBL/GenBank/DDBJ whole genome shotgun (WGS) entry which is preliminary data.</text>
</comment>
<protein>
    <submittedName>
        <fullName evidence="2">DNA-binding domain-containing protein</fullName>
    </submittedName>
</protein>
<dbReference type="RefSeq" id="WP_370562981.1">
    <property type="nucleotide sequence ID" value="NZ_JBFWIB010000002.1"/>
</dbReference>
<accession>A0ABV4HLR8</accession>
<sequence>MTGADARQAASQRDSAAAPLRLGNFAAALLRPDLDVPAGVETRDRRRAERRFAVHRNNVVVSLVDTLAESFPVTQALVGPGFFRAMARERVLAAPPQSPVLTDYAIGFPDFIARFPPAAAVPYLTDVARIEALRIRAYHAADAAPVPDTAYRELFDAPERLAATRAALHPACCWFRARHAAYSIWRAHQGLQDMAEASLADIDVARTEDVLIARPAFDVTVTALPGGAVAWLDALRGGQSFAAAFGSAHAAVGAEVDDGALFAVLIRHGLVTAFDSTPEH</sequence>
<proteinExistence type="predicted"/>
<organism evidence="2 3">
    <name type="scientific">Luteimonas salinilitoris</name>
    <dbReference type="NCBI Taxonomy" id="3237697"/>
    <lineage>
        <taxon>Bacteria</taxon>
        <taxon>Pseudomonadati</taxon>
        <taxon>Pseudomonadota</taxon>
        <taxon>Gammaproteobacteria</taxon>
        <taxon>Lysobacterales</taxon>
        <taxon>Lysobacteraceae</taxon>
        <taxon>Luteimonas</taxon>
    </lineage>
</organism>
<dbReference type="EMBL" id="JBFWIC010000003">
    <property type="protein sequence ID" value="MEZ0473670.1"/>
    <property type="molecule type" value="Genomic_DNA"/>
</dbReference>
<dbReference type="Pfam" id="PF09836">
    <property type="entry name" value="DUF2063"/>
    <property type="match status" value="1"/>
</dbReference>
<dbReference type="InterPro" id="IPR018640">
    <property type="entry name" value="DUF2063"/>
</dbReference>
<gene>
    <name evidence="2" type="ORF">AB6713_03430</name>
</gene>
<dbReference type="InterPro" id="IPR044922">
    <property type="entry name" value="DUF2063_N_sf"/>
</dbReference>
<keyword evidence="3" id="KW-1185">Reference proteome</keyword>
<feature type="domain" description="Putative DNA-binding" evidence="1">
    <location>
        <begin position="24"/>
        <end position="112"/>
    </location>
</feature>
<dbReference type="Proteomes" id="UP001566331">
    <property type="component" value="Unassembled WGS sequence"/>
</dbReference>
<evidence type="ECO:0000259" key="1">
    <source>
        <dbReference type="Pfam" id="PF09836"/>
    </source>
</evidence>
<dbReference type="Gene3D" id="1.10.150.690">
    <property type="entry name" value="DUF2063"/>
    <property type="match status" value="1"/>
</dbReference>
<keyword evidence="2" id="KW-0238">DNA-binding</keyword>